<feature type="chain" id="PRO_5002982843" evidence="1">
    <location>
        <begin position="29"/>
        <end position="614"/>
    </location>
</feature>
<dbReference type="CAZy" id="GH76">
    <property type="family name" value="Glycoside Hydrolase Family 76"/>
</dbReference>
<proteinExistence type="predicted"/>
<organism evidence="2 3">
    <name type="scientific">Catenulispora acidiphila (strain DSM 44928 / JCM 14897 / NBRC 102108 / NRRL B-24433 / ID139908)</name>
    <dbReference type="NCBI Taxonomy" id="479433"/>
    <lineage>
        <taxon>Bacteria</taxon>
        <taxon>Bacillati</taxon>
        <taxon>Actinomycetota</taxon>
        <taxon>Actinomycetes</taxon>
        <taxon>Catenulisporales</taxon>
        <taxon>Catenulisporaceae</taxon>
        <taxon>Catenulispora</taxon>
    </lineage>
</organism>
<reference evidence="2 3" key="1">
    <citation type="journal article" date="2009" name="Stand. Genomic Sci.">
        <title>Complete genome sequence of Catenulispora acidiphila type strain (ID 139908).</title>
        <authorList>
            <person name="Copeland A."/>
            <person name="Lapidus A."/>
            <person name="Glavina Del Rio T."/>
            <person name="Nolan M."/>
            <person name="Lucas S."/>
            <person name="Chen F."/>
            <person name="Tice H."/>
            <person name="Cheng J.F."/>
            <person name="Bruce D."/>
            <person name="Goodwin L."/>
            <person name="Pitluck S."/>
            <person name="Mikhailova N."/>
            <person name="Pati A."/>
            <person name="Ivanova N."/>
            <person name="Mavromatis K."/>
            <person name="Chen A."/>
            <person name="Palaniappan K."/>
            <person name="Chain P."/>
            <person name="Land M."/>
            <person name="Hauser L."/>
            <person name="Chang Y.J."/>
            <person name="Jeffries C.D."/>
            <person name="Chertkov O."/>
            <person name="Brettin T."/>
            <person name="Detter J.C."/>
            <person name="Han C."/>
            <person name="Ali Z."/>
            <person name="Tindall B.J."/>
            <person name="Goker M."/>
            <person name="Bristow J."/>
            <person name="Eisen J.A."/>
            <person name="Markowitz V."/>
            <person name="Hugenholtz P."/>
            <person name="Kyrpides N.C."/>
            <person name="Klenk H.P."/>
        </authorList>
    </citation>
    <scope>NUCLEOTIDE SEQUENCE [LARGE SCALE GENOMIC DNA]</scope>
    <source>
        <strain evidence="3">DSM 44928 / JCM 14897 / NBRC 102108 / NRRL B-24433 / ID139908</strain>
    </source>
</reference>
<keyword evidence="1" id="KW-0732">Signal</keyword>
<dbReference type="PANTHER" id="PTHR47791:SF3">
    <property type="entry name" value="MEIOTICALLY UP-REGULATED GENE 191 PROTEIN"/>
    <property type="match status" value="1"/>
</dbReference>
<protein>
    <submittedName>
        <fullName evidence="2">Glycoside hydrolase family 76</fullName>
    </submittedName>
</protein>
<name>C7Q6P9_CATAD</name>
<gene>
    <name evidence="2" type="ordered locus">Caci_5225</name>
</gene>
<sequence precursor="true">MRRILILLTALVTALVPLLAMAPPRANAASAVCALYCDTRDPSLAQQETFPTPNVSENGRVIALHVDDVDGMAWASIDNGRLNDSVWIDRSWDAGSSWDGLLGKAWIPSSWTGTRTLMYNMYDPSDHRRAVVRACGDASGVVCTNWVHLPVCAARCDGADSRTSVGNTSPVPDATLSGRDIALHVDSGGMAWASIAGGAPGDEVWLDRSWDGGATWPDGSSKGRVSVPSGASGTQTIEINIDDPLGRLAGGAVRACGRAVTGQNGSCTAWARAAAVPAKAAADALMWSYDPSNAWWPSSWWNSAVALTSVIDYTRGSGDTAYEWIVDRTFQVNKVAFPAGARSSDPIQGDFISQATDDTEWWALAWIDAYDLTGNRTYLNEAVTITNHVSSLWNTSTCGGGVWWNTQKTYKNAVTNALYVDLTAALHNRIAGDTAWLARATTSWNWFRSSGLINGSGLVNDGLTNACTNNGQTVWTYNQGLAIGAAQEMYRATGDSGDLSEARHLADSAVHSPTLVTNGLLTESCDALTATCDDNQKQFKGIFMRFLGELNADASVGGAYSTFIQAQTSSLWNADRNSLNQLGERWSGQGSGTNPNVSDWRTQASGLEALDAGV</sequence>
<dbReference type="AlphaFoldDB" id="C7Q6P9"/>
<dbReference type="HOGENOM" id="CLU_028686_2_0_11"/>
<dbReference type="PANTHER" id="PTHR47791">
    <property type="entry name" value="MEIOTICALLY UP-REGULATED GENE 191 PROTEIN"/>
    <property type="match status" value="1"/>
</dbReference>
<evidence type="ECO:0000313" key="2">
    <source>
        <dbReference type="EMBL" id="ACU74084.1"/>
    </source>
</evidence>
<evidence type="ECO:0000313" key="3">
    <source>
        <dbReference type="Proteomes" id="UP000000851"/>
    </source>
</evidence>
<dbReference type="KEGG" id="cai:Caci_5225"/>
<keyword evidence="2" id="KW-0378">Hydrolase</keyword>
<dbReference type="SUPFAM" id="SSF48208">
    <property type="entry name" value="Six-hairpin glycosidases"/>
    <property type="match status" value="1"/>
</dbReference>
<dbReference type="GO" id="GO:0005975">
    <property type="term" value="P:carbohydrate metabolic process"/>
    <property type="evidence" value="ECO:0007669"/>
    <property type="project" value="InterPro"/>
</dbReference>
<dbReference type="Gene3D" id="1.50.10.20">
    <property type="match status" value="1"/>
</dbReference>
<evidence type="ECO:0000256" key="1">
    <source>
        <dbReference type="SAM" id="SignalP"/>
    </source>
</evidence>
<feature type="signal peptide" evidence="1">
    <location>
        <begin position="1"/>
        <end position="28"/>
    </location>
</feature>
<dbReference type="eggNOG" id="COG4833">
    <property type="taxonomic scope" value="Bacteria"/>
</dbReference>
<keyword evidence="3" id="KW-1185">Reference proteome</keyword>
<dbReference type="InParanoid" id="C7Q6P9"/>
<dbReference type="EMBL" id="CP001700">
    <property type="protein sequence ID" value="ACU74084.1"/>
    <property type="molecule type" value="Genomic_DNA"/>
</dbReference>
<dbReference type="Proteomes" id="UP000000851">
    <property type="component" value="Chromosome"/>
</dbReference>
<dbReference type="InterPro" id="IPR053169">
    <property type="entry name" value="MUG_Protein"/>
</dbReference>
<dbReference type="InterPro" id="IPR005198">
    <property type="entry name" value="Glyco_hydro_76"/>
</dbReference>
<dbReference type="InterPro" id="IPR008928">
    <property type="entry name" value="6-hairpin_glycosidase_sf"/>
</dbReference>
<dbReference type="RefSeq" id="WP_015793813.1">
    <property type="nucleotide sequence ID" value="NC_013131.1"/>
</dbReference>
<accession>C7Q6P9</accession>
<dbReference type="GO" id="GO:0016787">
    <property type="term" value="F:hydrolase activity"/>
    <property type="evidence" value="ECO:0007669"/>
    <property type="project" value="UniProtKB-KW"/>
</dbReference>
<dbReference type="STRING" id="479433.Caci_5225"/>
<dbReference type="Pfam" id="PF03663">
    <property type="entry name" value="Glyco_hydro_76"/>
    <property type="match status" value="1"/>
</dbReference>